<organism evidence="6 7">
    <name type="scientific">Eubacterium barkeri</name>
    <name type="common">Clostridium barkeri</name>
    <dbReference type="NCBI Taxonomy" id="1528"/>
    <lineage>
        <taxon>Bacteria</taxon>
        <taxon>Bacillati</taxon>
        <taxon>Bacillota</taxon>
        <taxon>Clostridia</taxon>
        <taxon>Eubacteriales</taxon>
        <taxon>Eubacteriaceae</taxon>
        <taxon>Eubacterium</taxon>
    </lineage>
</organism>
<dbReference type="SUPFAM" id="SSF50156">
    <property type="entry name" value="PDZ domain-like"/>
    <property type="match status" value="1"/>
</dbReference>
<dbReference type="SUPFAM" id="SSF50494">
    <property type="entry name" value="Trypsin-like serine proteases"/>
    <property type="match status" value="1"/>
</dbReference>
<name>A0A1H3F5R1_EUBBA</name>
<dbReference type="Pfam" id="PF13365">
    <property type="entry name" value="Trypsin_2"/>
    <property type="match status" value="1"/>
</dbReference>
<evidence type="ECO:0000313" key="6">
    <source>
        <dbReference type="EMBL" id="SDX86336.1"/>
    </source>
</evidence>
<evidence type="ECO:0000259" key="5">
    <source>
        <dbReference type="PROSITE" id="PS50106"/>
    </source>
</evidence>
<dbReference type="RefSeq" id="WP_090244867.1">
    <property type="nucleotide sequence ID" value="NZ_FNOU01000009.1"/>
</dbReference>
<dbReference type="Pfam" id="PF13180">
    <property type="entry name" value="PDZ_2"/>
    <property type="match status" value="1"/>
</dbReference>
<dbReference type="InterPro" id="IPR009003">
    <property type="entry name" value="Peptidase_S1_PA"/>
</dbReference>
<dbReference type="GO" id="GO:0004252">
    <property type="term" value="F:serine-type endopeptidase activity"/>
    <property type="evidence" value="ECO:0007669"/>
    <property type="project" value="InterPro"/>
</dbReference>
<dbReference type="InterPro" id="IPR001940">
    <property type="entry name" value="Peptidase_S1C"/>
</dbReference>
<dbReference type="InterPro" id="IPR036034">
    <property type="entry name" value="PDZ_sf"/>
</dbReference>
<dbReference type="Gene3D" id="2.30.42.10">
    <property type="match status" value="1"/>
</dbReference>
<sequence length="368" mass="38021">MDRFEKEKGLGYGFKIGLMGALIGGLVVAMVILGVLYATGTIGGKRTETIAGQKVVVNDLEASTQVEAVAQVVPQSVVGVTAAVTQQSLMGTTDGQSVGSGFIVTTDGYIVTNQHVVADSTSISISLDDGGTYPGQLIWSDSNLDLAVVKIEKTDLPVVTLGDSNNVKVGETVIAIGNPMGLSYERSVTAGIVSALNRSLMVDSNLVAEDLIQTDATINAGNSGGPLCNGKGEVIGINTYKNYQAEGMGFALPVNILRPIISKIVANGSFTPIVIGISGYDSQQAAYFSNSEKFDSGIYVNAVESGSGAEQAGLAKGDIIISLEGQNVNSMLGMKSILYALNPGDTISITYKHGNAVKAADVTVQAAQ</sequence>
<keyword evidence="4" id="KW-1133">Transmembrane helix</keyword>
<accession>A0A1H3F5R1</accession>
<dbReference type="GO" id="GO:0006508">
    <property type="term" value="P:proteolysis"/>
    <property type="evidence" value="ECO:0007669"/>
    <property type="project" value="UniProtKB-KW"/>
</dbReference>
<dbReference type="PANTHER" id="PTHR22939">
    <property type="entry name" value="SERINE PROTEASE FAMILY S1C HTRA-RELATED"/>
    <property type="match status" value="1"/>
</dbReference>
<keyword evidence="2 6" id="KW-0645">Protease</keyword>
<dbReference type="PRINTS" id="PR00834">
    <property type="entry name" value="PROTEASES2C"/>
</dbReference>
<dbReference type="EMBL" id="FNOU01000009">
    <property type="protein sequence ID" value="SDX86336.1"/>
    <property type="molecule type" value="Genomic_DNA"/>
</dbReference>
<dbReference type="STRING" id="1528.SAMN04488579_10945"/>
<dbReference type="InterPro" id="IPR001478">
    <property type="entry name" value="PDZ"/>
</dbReference>
<dbReference type="Gene3D" id="2.40.10.120">
    <property type="match status" value="1"/>
</dbReference>
<evidence type="ECO:0000256" key="3">
    <source>
        <dbReference type="ARBA" id="ARBA00022801"/>
    </source>
</evidence>
<evidence type="ECO:0000313" key="7">
    <source>
        <dbReference type="Proteomes" id="UP000199652"/>
    </source>
</evidence>
<keyword evidence="4" id="KW-0812">Transmembrane</keyword>
<gene>
    <name evidence="6" type="ORF">SAMN04488579_10945</name>
</gene>
<dbReference type="SMART" id="SM00228">
    <property type="entry name" value="PDZ"/>
    <property type="match status" value="1"/>
</dbReference>
<proteinExistence type="inferred from homology"/>
<reference evidence="7" key="1">
    <citation type="submission" date="2016-10" db="EMBL/GenBank/DDBJ databases">
        <authorList>
            <person name="Varghese N."/>
            <person name="Submissions S."/>
        </authorList>
    </citation>
    <scope>NUCLEOTIDE SEQUENCE [LARGE SCALE GENOMIC DNA]</scope>
    <source>
        <strain evidence="7">VPI 5359</strain>
    </source>
</reference>
<dbReference type="AlphaFoldDB" id="A0A1H3F5R1"/>
<keyword evidence="3" id="KW-0378">Hydrolase</keyword>
<comment type="similarity">
    <text evidence="1">Belongs to the peptidase S1C family.</text>
</comment>
<feature type="transmembrane region" description="Helical" evidence="4">
    <location>
        <begin position="12"/>
        <end position="38"/>
    </location>
</feature>
<keyword evidence="4" id="KW-0472">Membrane</keyword>
<evidence type="ECO:0000256" key="2">
    <source>
        <dbReference type="ARBA" id="ARBA00022670"/>
    </source>
</evidence>
<keyword evidence="7" id="KW-1185">Reference proteome</keyword>
<dbReference type="PROSITE" id="PS50106">
    <property type="entry name" value="PDZ"/>
    <property type="match status" value="1"/>
</dbReference>
<dbReference type="OrthoDB" id="9758917at2"/>
<evidence type="ECO:0000256" key="4">
    <source>
        <dbReference type="SAM" id="Phobius"/>
    </source>
</evidence>
<dbReference type="Proteomes" id="UP000199652">
    <property type="component" value="Unassembled WGS sequence"/>
</dbReference>
<evidence type="ECO:0000256" key="1">
    <source>
        <dbReference type="ARBA" id="ARBA00010541"/>
    </source>
</evidence>
<feature type="domain" description="PDZ" evidence="5">
    <location>
        <begin position="267"/>
        <end position="355"/>
    </location>
</feature>
<protein>
    <submittedName>
        <fullName evidence="6">Serine protease Do</fullName>
    </submittedName>
</protein>
<dbReference type="PANTHER" id="PTHR22939:SF129">
    <property type="entry name" value="SERINE PROTEASE HTRA2, MITOCHONDRIAL"/>
    <property type="match status" value="1"/>
</dbReference>